<dbReference type="STRING" id="1794912.AXX12_11755"/>
<dbReference type="InterPro" id="IPR019752">
    <property type="entry name" value="Pyrv/ketoisovalerate_OxRed_cat"/>
</dbReference>
<reference evidence="3 4" key="1">
    <citation type="submission" date="2016-02" db="EMBL/GenBank/DDBJ databases">
        <title>Anaerosporomusa subterraneum gen. nov., sp. nov., a spore-forming obligate anaerobe isolated from saprolite.</title>
        <authorList>
            <person name="Choi J.K."/>
            <person name="Shah M."/>
            <person name="Yee N."/>
        </authorList>
    </citation>
    <scope>NUCLEOTIDE SEQUENCE [LARGE SCALE GENOMIC DNA]</scope>
    <source>
        <strain evidence="3 4">RU4</strain>
    </source>
</reference>
<dbReference type="AlphaFoldDB" id="A0A154BPJ0"/>
<name>A0A154BPJ0_ANASB</name>
<evidence type="ECO:0000313" key="4">
    <source>
        <dbReference type="Proteomes" id="UP000076268"/>
    </source>
</evidence>
<dbReference type="Gene3D" id="3.40.920.10">
    <property type="entry name" value="Pyruvate-ferredoxin oxidoreductase, PFOR, domain III"/>
    <property type="match status" value="1"/>
</dbReference>
<comment type="caution">
    <text evidence="3">The sequence shown here is derived from an EMBL/GenBank/DDBJ whole genome shotgun (WGS) entry which is preliminary data.</text>
</comment>
<dbReference type="InterPro" id="IPR002869">
    <property type="entry name" value="Pyrv_flavodox_OxRed_cen"/>
</dbReference>
<accession>A0A154BPJ0</accession>
<sequence>MQQLRLSGTGGQGLILAGIILAEAALMDGKQAIQSQSYGPEARGGSSKSEVIISEGKIHYPKITVPNVVLAMSQEACKKYTIDLPADGILITDSLFVQQLPDKQFKKVYELPITHTAQDSLGKALFANIIALGAIAKITGVVSIESLTKAVLARVPKGTEAVNEKALKLGMDLVG</sequence>
<dbReference type="SUPFAM" id="SSF53323">
    <property type="entry name" value="Pyruvate-ferredoxin oxidoreductase, PFOR, domain III"/>
    <property type="match status" value="1"/>
</dbReference>
<organism evidence="3 4">
    <name type="scientific">Anaerosporomusa subterranea</name>
    <dbReference type="NCBI Taxonomy" id="1794912"/>
    <lineage>
        <taxon>Bacteria</taxon>
        <taxon>Bacillati</taxon>
        <taxon>Bacillota</taxon>
        <taxon>Negativicutes</taxon>
        <taxon>Acetonemataceae</taxon>
        <taxon>Anaerosporomusa</taxon>
    </lineage>
</organism>
<evidence type="ECO:0000256" key="1">
    <source>
        <dbReference type="ARBA" id="ARBA00023002"/>
    </source>
</evidence>
<dbReference type="PANTHER" id="PTHR42730:SF1">
    <property type="entry name" value="2-OXOGLUTARATE SYNTHASE SUBUNIT KORC"/>
    <property type="match status" value="1"/>
</dbReference>
<dbReference type="EMBL" id="LSGP01000020">
    <property type="protein sequence ID" value="KYZ75862.1"/>
    <property type="molecule type" value="Genomic_DNA"/>
</dbReference>
<dbReference type="RefSeq" id="WP_066243766.1">
    <property type="nucleotide sequence ID" value="NZ_LSGP01000020.1"/>
</dbReference>
<proteinExistence type="predicted"/>
<protein>
    <submittedName>
        <fullName evidence="3">2-oxoglutarate ferredoxin oxidoreductase subunit gamma</fullName>
    </submittedName>
</protein>
<dbReference type="GO" id="GO:0016903">
    <property type="term" value="F:oxidoreductase activity, acting on the aldehyde or oxo group of donors"/>
    <property type="evidence" value="ECO:0007669"/>
    <property type="project" value="InterPro"/>
</dbReference>
<dbReference type="Pfam" id="PF01558">
    <property type="entry name" value="POR"/>
    <property type="match status" value="1"/>
</dbReference>
<evidence type="ECO:0000313" key="3">
    <source>
        <dbReference type="EMBL" id="KYZ75862.1"/>
    </source>
</evidence>
<dbReference type="Proteomes" id="UP000076268">
    <property type="component" value="Unassembled WGS sequence"/>
</dbReference>
<feature type="domain" description="Pyruvate/ketoisovalerate oxidoreductase catalytic" evidence="2">
    <location>
        <begin position="10"/>
        <end position="171"/>
    </location>
</feature>
<keyword evidence="1" id="KW-0560">Oxidoreductase</keyword>
<dbReference type="PANTHER" id="PTHR42730">
    <property type="entry name" value="2-OXOGLUTARATE SYNTHASE SUBUNIT KORC"/>
    <property type="match status" value="1"/>
</dbReference>
<keyword evidence="4" id="KW-1185">Reference proteome</keyword>
<dbReference type="InterPro" id="IPR052554">
    <property type="entry name" value="2-oxoglutarate_synth_KorC"/>
</dbReference>
<dbReference type="OrthoDB" id="9789125at2"/>
<evidence type="ECO:0000259" key="2">
    <source>
        <dbReference type="Pfam" id="PF01558"/>
    </source>
</evidence>
<gene>
    <name evidence="3" type="ORF">AXX12_11755</name>
</gene>